<comment type="subcellular location">
    <subcellularLocation>
        <location evidence="1">Cell membrane</location>
        <topology evidence="1">Multi-pass membrane protein</topology>
    </subcellularLocation>
</comment>
<dbReference type="Pfam" id="PF03591">
    <property type="entry name" value="AzlC"/>
    <property type="match status" value="1"/>
</dbReference>
<keyword evidence="5 8" id="KW-0812">Transmembrane</keyword>
<reference evidence="9 10" key="1">
    <citation type="submission" date="2020-08" db="EMBL/GenBank/DDBJ databases">
        <title>Genome public.</title>
        <authorList>
            <person name="Liu C."/>
            <person name="Sun Q."/>
        </authorList>
    </citation>
    <scope>NUCLEOTIDE SEQUENCE [LARGE SCALE GENOMIC DNA]</scope>
    <source>
        <strain evidence="9 10">NSJ-37</strain>
    </source>
</reference>
<dbReference type="Proteomes" id="UP000606193">
    <property type="component" value="Unassembled WGS sequence"/>
</dbReference>
<comment type="similarity">
    <text evidence="2">Belongs to the AzlC family.</text>
</comment>
<keyword evidence="4" id="KW-1003">Cell membrane</keyword>
<comment type="caution">
    <text evidence="9">The sequence shown here is derived from an EMBL/GenBank/DDBJ whole genome shotgun (WGS) entry which is preliminary data.</text>
</comment>
<evidence type="ECO:0000256" key="7">
    <source>
        <dbReference type="ARBA" id="ARBA00023136"/>
    </source>
</evidence>
<evidence type="ECO:0000313" key="9">
    <source>
        <dbReference type="EMBL" id="MBC8562119.1"/>
    </source>
</evidence>
<protein>
    <submittedName>
        <fullName evidence="9">AzlC family ABC transporter permease</fullName>
    </submittedName>
</protein>
<dbReference type="RefSeq" id="WP_249297637.1">
    <property type="nucleotide sequence ID" value="NZ_JACRSX010000005.1"/>
</dbReference>
<evidence type="ECO:0000313" key="10">
    <source>
        <dbReference type="Proteomes" id="UP000606193"/>
    </source>
</evidence>
<evidence type="ECO:0000256" key="6">
    <source>
        <dbReference type="ARBA" id="ARBA00022989"/>
    </source>
</evidence>
<feature type="transmembrane region" description="Helical" evidence="8">
    <location>
        <begin position="180"/>
        <end position="198"/>
    </location>
</feature>
<dbReference type="PANTHER" id="PTHR34979:SF1">
    <property type="entry name" value="INNER MEMBRANE PROTEIN YGAZ"/>
    <property type="match status" value="1"/>
</dbReference>
<evidence type="ECO:0000256" key="1">
    <source>
        <dbReference type="ARBA" id="ARBA00004651"/>
    </source>
</evidence>
<organism evidence="9 10">
    <name type="scientific">Jutongia huaianensis</name>
    <dbReference type="NCBI Taxonomy" id="2763668"/>
    <lineage>
        <taxon>Bacteria</taxon>
        <taxon>Bacillati</taxon>
        <taxon>Bacillota</taxon>
        <taxon>Clostridia</taxon>
        <taxon>Lachnospirales</taxon>
        <taxon>Lachnospiraceae</taxon>
        <taxon>Jutongia</taxon>
    </lineage>
</organism>
<name>A0ABR7N0V1_9FIRM</name>
<keyword evidence="3" id="KW-0813">Transport</keyword>
<feature type="transmembrane region" description="Helical" evidence="8">
    <location>
        <begin position="58"/>
        <end position="81"/>
    </location>
</feature>
<keyword evidence="10" id="KW-1185">Reference proteome</keyword>
<proteinExistence type="inferred from homology"/>
<dbReference type="EMBL" id="JACRSX010000005">
    <property type="protein sequence ID" value="MBC8562119.1"/>
    <property type="molecule type" value="Genomic_DNA"/>
</dbReference>
<dbReference type="InterPro" id="IPR011606">
    <property type="entry name" value="Brnchd-chn_aa_trnsp_permease"/>
</dbReference>
<feature type="transmembrane region" description="Helical" evidence="8">
    <location>
        <begin position="124"/>
        <end position="147"/>
    </location>
</feature>
<evidence type="ECO:0000256" key="3">
    <source>
        <dbReference type="ARBA" id="ARBA00022448"/>
    </source>
</evidence>
<evidence type="ECO:0000256" key="8">
    <source>
        <dbReference type="SAM" id="Phobius"/>
    </source>
</evidence>
<feature type="transmembrane region" description="Helical" evidence="8">
    <location>
        <begin position="153"/>
        <end position="173"/>
    </location>
</feature>
<gene>
    <name evidence="9" type="ORF">H8704_05635</name>
</gene>
<keyword evidence="6 8" id="KW-1133">Transmembrane helix</keyword>
<dbReference type="PANTHER" id="PTHR34979">
    <property type="entry name" value="INNER MEMBRANE PROTEIN YGAZ"/>
    <property type="match status" value="1"/>
</dbReference>
<evidence type="ECO:0000256" key="4">
    <source>
        <dbReference type="ARBA" id="ARBA00022475"/>
    </source>
</evidence>
<keyword evidence="7 8" id="KW-0472">Membrane</keyword>
<evidence type="ECO:0000256" key="2">
    <source>
        <dbReference type="ARBA" id="ARBA00010735"/>
    </source>
</evidence>
<evidence type="ECO:0000256" key="5">
    <source>
        <dbReference type="ARBA" id="ARBA00022692"/>
    </source>
</evidence>
<feature type="transmembrane region" description="Helical" evidence="8">
    <location>
        <begin position="12"/>
        <end position="38"/>
    </location>
</feature>
<feature type="transmembrane region" description="Helical" evidence="8">
    <location>
        <begin position="204"/>
        <end position="225"/>
    </location>
</feature>
<accession>A0ABR7N0V1</accession>
<sequence>MDDFKRGMHDGIPIAMGYVPVSFTFGLMAVSAGMTWWQALLISVTNLTSAGQFAGLDIMVAGGAYMEMALTQFIINLRYALMSLSLSQKLDSSMTLPHRFATSFGITDEIFGVASSRSGEVSKYYLYGLISIPFIGWQAGTLFGALLGGVLPAMVSDALGIAIYGMFLAIIIPQARADSACLKVILAAVAMSCCFRWIPFLKNISSGFVIIICAVAASAMGAWLYPVDE</sequence>